<dbReference type="SMART" id="SM00855">
    <property type="entry name" value="PGAM"/>
    <property type="match status" value="1"/>
</dbReference>
<gene>
    <name evidence="3" type="ORF">CSSPJE1EN2_LOCUS8005</name>
</gene>
<comment type="similarity">
    <text evidence="1">Belongs to the phosphoglycerate mutase family.</text>
</comment>
<name>A0ABP1AR18_9BRYO</name>
<accession>A0ABP1AR18</accession>
<dbReference type="PROSITE" id="PS00175">
    <property type="entry name" value="PG_MUTASE"/>
    <property type="match status" value="1"/>
</dbReference>
<feature type="compositionally biased region" description="Polar residues" evidence="2">
    <location>
        <begin position="449"/>
        <end position="468"/>
    </location>
</feature>
<dbReference type="Proteomes" id="UP001497522">
    <property type="component" value="Chromosome 15"/>
</dbReference>
<evidence type="ECO:0000256" key="2">
    <source>
        <dbReference type="SAM" id="MobiDB-lite"/>
    </source>
</evidence>
<reference evidence="3" key="1">
    <citation type="submission" date="2024-03" db="EMBL/GenBank/DDBJ databases">
        <authorList>
            <consortium name="ELIXIR-Norway"/>
            <consortium name="Elixir Norway"/>
        </authorList>
    </citation>
    <scope>NUCLEOTIDE SEQUENCE</scope>
</reference>
<dbReference type="Pfam" id="PF00300">
    <property type="entry name" value="His_Phos_1"/>
    <property type="match status" value="1"/>
</dbReference>
<dbReference type="InterPro" id="IPR029033">
    <property type="entry name" value="His_PPase_superfam"/>
</dbReference>
<dbReference type="InterPro" id="IPR001345">
    <property type="entry name" value="PG/BPGM_mutase_AS"/>
</dbReference>
<proteinExistence type="inferred from homology"/>
<protein>
    <submittedName>
        <fullName evidence="3">Uncharacterized protein</fullName>
    </submittedName>
</protein>
<dbReference type="SUPFAM" id="SSF53254">
    <property type="entry name" value="Phosphoglycerate mutase-like"/>
    <property type="match status" value="1"/>
</dbReference>
<evidence type="ECO:0000313" key="4">
    <source>
        <dbReference type="Proteomes" id="UP001497522"/>
    </source>
</evidence>
<sequence length="768" mass="82488">MTVSFSKSRHRSSQSLASLSLENKMDQVMAATSPAEERKLTSKTSSRAPRPNHKLCSGSAPASPRPQQLQHSSAALVSKHHPQVYSAAGDERLGNQLGSAASHYVFSKSALERSFSNKSVHAKVAKADALTDQASKLQPTVASSSNSSPNSACRQDEAIVPGAEQSGQKLQQNDQEPAEDSSILQILAQNMQQDMDVTGIVPMEEDNVDKQSLETCRSNRPASADASTSKVSERQSAEGKAGNLLQTSFVTVESTASTVQDLINVVVSDGLEMSTEPDGGDGEPSVISTVISSSIPRILHSRGSSFSLDAERCVLPLGLQKPSLILPHGNREAKPAMDLTVASLFAVEKVTEEELTEAAFLSSVGWSCKDMSITGEKDCLEEKVCQHPLPVISSRCGSNKYMRGIQYVSEVTSTRHHSVEANCFSSTGGHTNSEAEVHEEEAPPGVVESGSSVASRTSNTCPDPNTRVQVPSDIIQWNKIRGRNLSRKFPGMIAVGKSGQNVLFKKQPMLDASLVNLSNTTLSYPADKAAQQQQQQQQQHVNSADAVPSDVAELLVVRHGETTWNAASRLQGHAESDLNDVGKQQAVAVADRLASSGMNFAAVYSSDLRRAAETAQAIADRCQCSKVVLKEALRERNLGCLQGLTRAEARMQEPKAYKAFVSSDETRDIPGGGESLEQLYIRAQSAMEEIAEKHHGQRVVVVSHGGILRSLHIIAMGLPSRGKVLNASINTFRISDTKDWTMCSFGDVQHLQDVGYLSSAFGGDQESG</sequence>
<dbReference type="Gene3D" id="3.40.50.1240">
    <property type="entry name" value="Phosphoglycerate mutase-like"/>
    <property type="match status" value="1"/>
</dbReference>
<dbReference type="PANTHER" id="PTHR48100:SF44">
    <property type="entry name" value="PHOSPHATASE C1620.13-RELATED"/>
    <property type="match status" value="1"/>
</dbReference>
<feature type="compositionally biased region" description="Polar residues" evidence="2">
    <location>
        <begin position="65"/>
        <end position="75"/>
    </location>
</feature>
<feature type="compositionally biased region" description="Polar residues" evidence="2">
    <location>
        <begin position="425"/>
        <end position="434"/>
    </location>
</feature>
<dbReference type="CDD" id="cd07067">
    <property type="entry name" value="HP_PGM_like"/>
    <property type="match status" value="1"/>
</dbReference>
<keyword evidence="4" id="KW-1185">Reference proteome</keyword>
<feature type="region of interest" description="Disordered" evidence="2">
    <location>
        <begin position="134"/>
        <end position="155"/>
    </location>
</feature>
<organism evidence="3 4">
    <name type="scientific">Sphagnum jensenii</name>
    <dbReference type="NCBI Taxonomy" id="128206"/>
    <lineage>
        <taxon>Eukaryota</taxon>
        <taxon>Viridiplantae</taxon>
        <taxon>Streptophyta</taxon>
        <taxon>Embryophyta</taxon>
        <taxon>Bryophyta</taxon>
        <taxon>Sphagnophytina</taxon>
        <taxon>Sphagnopsida</taxon>
        <taxon>Sphagnales</taxon>
        <taxon>Sphagnaceae</taxon>
        <taxon>Sphagnum</taxon>
    </lineage>
</organism>
<evidence type="ECO:0000256" key="1">
    <source>
        <dbReference type="ARBA" id="ARBA00038362"/>
    </source>
</evidence>
<dbReference type="PANTHER" id="PTHR48100">
    <property type="entry name" value="BROAD-SPECIFICITY PHOSPHATASE YOR283W-RELATED"/>
    <property type="match status" value="1"/>
</dbReference>
<feature type="region of interest" description="Disordered" evidence="2">
    <location>
        <begin position="209"/>
        <end position="240"/>
    </location>
</feature>
<feature type="compositionally biased region" description="Polar residues" evidence="2">
    <location>
        <begin position="213"/>
        <end position="230"/>
    </location>
</feature>
<feature type="region of interest" description="Disordered" evidence="2">
    <location>
        <begin position="1"/>
        <end position="83"/>
    </location>
</feature>
<feature type="region of interest" description="Disordered" evidence="2">
    <location>
        <begin position="425"/>
        <end position="468"/>
    </location>
</feature>
<dbReference type="EMBL" id="OZ023716">
    <property type="protein sequence ID" value="CAK9865010.1"/>
    <property type="molecule type" value="Genomic_DNA"/>
</dbReference>
<dbReference type="InterPro" id="IPR050275">
    <property type="entry name" value="PGM_Phosphatase"/>
</dbReference>
<evidence type="ECO:0000313" key="3">
    <source>
        <dbReference type="EMBL" id="CAK9865010.1"/>
    </source>
</evidence>
<dbReference type="InterPro" id="IPR013078">
    <property type="entry name" value="His_Pase_superF_clade-1"/>
</dbReference>